<dbReference type="Proteomes" id="UP000009877">
    <property type="component" value="Unassembled WGS sequence"/>
</dbReference>
<keyword evidence="4" id="KW-1185">Reference proteome</keyword>
<sequence length="538" mass="58638">MSMDELRLEGVHDDGEHLVLSDSSGRRSLLAVDQQLRQAVQRARRVPARRQRQGADFGPRDIQARFRSGASVEEIVEESGWEPERVRRYEWPIIAERSHMAREAQKVELGARRTEGYRSAFDSAPLSLAQTLQSRAPQLGIAPTSFDWDAWQRPDLLWTVAVRFRVVDPAKAPQDLVDQQSLAQWVFNPANLSVSPEPGWAQHLTGDDEPEAPRDDVFGQRRPAASAAAVGTSSDDAARPSASSQTAARTASSTEDAHPGASDGDASSAPSADEPAPAAQGGSHPGADRLRREDEARTTEELLEVLETRRGQRLGADEGSDDQLAEILGRSMGHVDSRPRPISAPDDARLFDRTIQPGHRAQPESSAGGDPVEPAESADQDRSDSPAESQEDARIQRPVDQDRPSEPVEDSDPTHHHEATIHHLGRADAGAPQHHADIVEITDEDTEPAAPRLSTVRSEPAADDHEDSASAADDRRDASREQPTQAAAPPQDQPEDESQDSQQDGDRRPRPRGRVGGAKRTRSSVPSWDDIVFGAKND</sequence>
<organism evidence="3 4">
    <name type="scientific">Kocuria palustris PEL</name>
    <dbReference type="NCBI Taxonomy" id="1236550"/>
    <lineage>
        <taxon>Bacteria</taxon>
        <taxon>Bacillati</taxon>
        <taxon>Actinomycetota</taxon>
        <taxon>Actinomycetes</taxon>
        <taxon>Micrococcales</taxon>
        <taxon>Micrococcaceae</taxon>
        <taxon>Kocuria</taxon>
    </lineage>
</organism>
<feature type="compositionally biased region" description="Low complexity" evidence="1">
    <location>
        <begin position="233"/>
        <end position="279"/>
    </location>
</feature>
<evidence type="ECO:0000313" key="3">
    <source>
        <dbReference type="EMBL" id="EME36478.1"/>
    </source>
</evidence>
<reference evidence="3 4" key="1">
    <citation type="journal article" date="2014" name="Genome Announc.">
        <title>Draft Genome Sequence of Kocuria palustris PEL.</title>
        <authorList>
            <person name="Sharma G."/>
            <person name="Khatri I."/>
            <person name="Subramanian S."/>
        </authorList>
    </citation>
    <scope>NUCLEOTIDE SEQUENCE [LARGE SCALE GENOMIC DNA]</scope>
    <source>
        <strain evidence="3 4">PEL</strain>
    </source>
</reference>
<accession>M2XUJ5</accession>
<dbReference type="RefSeq" id="WP_006214886.1">
    <property type="nucleotide sequence ID" value="NZ_ANHZ02000014.1"/>
</dbReference>
<dbReference type="InterPro" id="IPR021421">
    <property type="entry name" value="DUF3071"/>
</dbReference>
<feature type="compositionally biased region" description="Basic and acidic residues" evidence="1">
    <location>
        <begin position="286"/>
        <end position="310"/>
    </location>
</feature>
<proteinExistence type="predicted"/>
<evidence type="ECO:0000313" key="4">
    <source>
        <dbReference type="Proteomes" id="UP000009877"/>
    </source>
</evidence>
<dbReference type="NCBIfam" id="NF040712">
    <property type="entry name" value="SepH"/>
    <property type="match status" value="1"/>
</dbReference>
<dbReference type="Pfam" id="PF11268">
    <property type="entry name" value="DUF3071"/>
    <property type="match status" value="1"/>
</dbReference>
<evidence type="ECO:0000256" key="1">
    <source>
        <dbReference type="SAM" id="MobiDB-lite"/>
    </source>
</evidence>
<dbReference type="InterPro" id="IPR047682">
    <property type="entry name" value="SepH-like"/>
</dbReference>
<dbReference type="EMBL" id="ANHZ02000014">
    <property type="protein sequence ID" value="EME36478.1"/>
    <property type="molecule type" value="Genomic_DNA"/>
</dbReference>
<gene>
    <name evidence="3" type="ORF">C884_00465</name>
</gene>
<feature type="compositionally biased region" description="Basic and acidic residues" evidence="1">
    <location>
        <begin position="379"/>
        <end position="421"/>
    </location>
</feature>
<evidence type="ECO:0000259" key="2">
    <source>
        <dbReference type="Pfam" id="PF11268"/>
    </source>
</evidence>
<protein>
    <recommendedName>
        <fullName evidence="2">DUF3071 domain-containing protein</fullName>
    </recommendedName>
</protein>
<feature type="region of interest" description="Disordered" evidence="1">
    <location>
        <begin position="197"/>
        <end position="538"/>
    </location>
</feature>
<name>M2XUJ5_9MICC</name>
<comment type="caution">
    <text evidence="3">The sequence shown here is derived from an EMBL/GenBank/DDBJ whole genome shotgun (WGS) entry which is preliminary data.</text>
</comment>
<feature type="domain" description="DUF3071" evidence="2">
    <location>
        <begin position="3"/>
        <end position="167"/>
    </location>
</feature>
<dbReference type="STRING" id="71999.KPaMU14_06995"/>
<feature type="compositionally biased region" description="Low complexity" evidence="1">
    <location>
        <begin position="481"/>
        <end position="490"/>
    </location>
</feature>
<feature type="compositionally biased region" description="Basic residues" evidence="1">
    <location>
        <begin position="509"/>
        <end position="522"/>
    </location>
</feature>
<dbReference type="AlphaFoldDB" id="M2XUJ5"/>